<evidence type="ECO:0000313" key="1">
    <source>
        <dbReference type="EMBL" id="QHS89335.1"/>
    </source>
</evidence>
<sequence length="254" mass="25730">MSVIDKLVGEVQTSILPTMMAGDLVNLGIKLAMEINSDSSLTTSQKVEAVSQALVKGLALEKDKLSPELYTHLVLVSESAVPSSLTAVIDACNGKINLKEVSVKTWLSWFSCVTQKAVSVLASQGVISKEQADAVKGVDAAALVSKVAGALEKVEAVAVAQGVISKEQGAQLTSVLEKVEKDLAPAAEPVPEVAVPVVAAPVVAAAEAAAPAPEVAVPEVAAPAPLDLSGVVVAVDPPQADGSASQESAEAPLS</sequence>
<reference evidence="1" key="1">
    <citation type="journal article" date="2020" name="Nature">
        <title>Giant virus diversity and host interactions through global metagenomics.</title>
        <authorList>
            <person name="Schulz F."/>
            <person name="Roux S."/>
            <person name="Paez-Espino D."/>
            <person name="Jungbluth S."/>
            <person name="Walsh D.A."/>
            <person name="Denef V.J."/>
            <person name="McMahon K.D."/>
            <person name="Konstantinidis K.T."/>
            <person name="Eloe-Fadrosh E.A."/>
            <person name="Kyrpides N.C."/>
            <person name="Woyke T."/>
        </authorList>
    </citation>
    <scope>NUCLEOTIDE SEQUENCE</scope>
    <source>
        <strain evidence="1">GVMAG-M-3300010158-60</strain>
    </source>
</reference>
<name>A0A6C0BAP9_9ZZZZ</name>
<protein>
    <submittedName>
        <fullName evidence="1">Uncharacterized protein</fullName>
    </submittedName>
</protein>
<dbReference type="EMBL" id="MN739108">
    <property type="protein sequence ID" value="QHS89335.1"/>
    <property type="molecule type" value="Genomic_DNA"/>
</dbReference>
<proteinExistence type="predicted"/>
<organism evidence="1">
    <name type="scientific">viral metagenome</name>
    <dbReference type="NCBI Taxonomy" id="1070528"/>
    <lineage>
        <taxon>unclassified sequences</taxon>
        <taxon>metagenomes</taxon>
        <taxon>organismal metagenomes</taxon>
    </lineage>
</organism>
<dbReference type="AlphaFoldDB" id="A0A6C0BAP9"/>
<accession>A0A6C0BAP9</accession>